<evidence type="ECO:0000256" key="1">
    <source>
        <dbReference type="SAM" id="MobiDB-lite"/>
    </source>
</evidence>
<dbReference type="PANTHER" id="PTHR15503:SF45">
    <property type="entry name" value="RNA-DIRECTED DNA POLYMERASE HOMOLOG"/>
    <property type="match status" value="1"/>
</dbReference>
<dbReference type="InterPro" id="IPR032567">
    <property type="entry name" value="RTL1-rel"/>
</dbReference>
<evidence type="ECO:0000259" key="2">
    <source>
        <dbReference type="Pfam" id="PF00078"/>
    </source>
</evidence>
<reference evidence="3" key="2">
    <citation type="submission" date="2022-01" db="EMBL/GenBank/DDBJ databases">
        <authorList>
            <person name="Yamashiro T."/>
            <person name="Shiraishi A."/>
            <person name="Satake H."/>
            <person name="Nakayama K."/>
        </authorList>
    </citation>
    <scope>NUCLEOTIDE SEQUENCE</scope>
</reference>
<gene>
    <name evidence="3" type="ORF">Tco_1016746</name>
</gene>
<comment type="caution">
    <text evidence="3">The sequence shown here is derived from an EMBL/GenBank/DDBJ whole genome shotgun (WGS) entry which is preliminary data.</text>
</comment>
<feature type="domain" description="Reverse transcriptase" evidence="2">
    <location>
        <begin position="433"/>
        <end position="488"/>
    </location>
</feature>
<dbReference type="EMBL" id="BQNB010017618">
    <property type="protein sequence ID" value="GJT65266.1"/>
    <property type="molecule type" value="Genomic_DNA"/>
</dbReference>
<feature type="compositionally biased region" description="Low complexity" evidence="1">
    <location>
        <begin position="37"/>
        <end position="53"/>
    </location>
</feature>
<dbReference type="InterPro" id="IPR043502">
    <property type="entry name" value="DNA/RNA_pol_sf"/>
</dbReference>
<feature type="region of interest" description="Disordered" evidence="1">
    <location>
        <begin position="37"/>
        <end position="75"/>
    </location>
</feature>
<dbReference type="Gene3D" id="3.30.70.270">
    <property type="match status" value="1"/>
</dbReference>
<proteinExistence type="predicted"/>
<dbReference type="CDD" id="cd01647">
    <property type="entry name" value="RT_LTR"/>
    <property type="match status" value="1"/>
</dbReference>
<evidence type="ECO:0000313" key="3">
    <source>
        <dbReference type="EMBL" id="GJT65266.1"/>
    </source>
</evidence>
<keyword evidence="4" id="KW-1185">Reference proteome</keyword>
<dbReference type="Pfam" id="PF00078">
    <property type="entry name" value="RVT_1"/>
    <property type="match status" value="1"/>
</dbReference>
<dbReference type="InterPro" id="IPR000477">
    <property type="entry name" value="RT_dom"/>
</dbReference>
<reference evidence="3" key="1">
    <citation type="journal article" date="2022" name="Int. J. Mol. Sci.">
        <title>Draft Genome of Tanacetum Coccineum: Genomic Comparison of Closely Related Tanacetum-Family Plants.</title>
        <authorList>
            <person name="Yamashiro T."/>
            <person name="Shiraishi A."/>
            <person name="Nakayama K."/>
            <person name="Satake H."/>
        </authorList>
    </citation>
    <scope>NUCLEOTIDE SEQUENCE</scope>
</reference>
<sequence length="490" mass="55723">MIATIARWKAAPLSTWYPLLPSELSSLLSRLSSPSSKPSLSLSLSSGTSHIPSGPLPRRRHQSRTPSLSAVVPAPTSLSSIPADRLLPRKRFKGSPAASLKEDSVEDTIEAIVEAVAEPIIPPIHPEQTVEERLDEQEDVTREMYEHLLEIPLLRIDDIKQELQTMRAGLYPLRRSVHLYKLRLELLSCEMNENRTGTNNSAGIDAQVRACTYKDFHKCQPRNFSGTEGVVGLARWFKKMESIFRISNCATDYQVNFATCTLLDGALTWWNSHVKTVGIDVVYGMPWNKLMKKMTEGYGYHWLHPTFSRVGSDVSECPKLKNQTVETKLETVKLVEDHMHWEEEKPTKTLISLRIDWLSKYHAVIVYDEKIVRISFGNEILTIQVLGAAPVVRSSYKLAPSKMQQLSNQLEELSDNGFIRPSFSPWGAPVLFIKKKDGSFRMCIDYRKLNKLTVKNRYPLPRIDDLFDQLQGSSVYSKTDLRSSYLQLRF</sequence>
<dbReference type="PANTHER" id="PTHR15503">
    <property type="entry name" value="LDOC1 RELATED"/>
    <property type="match status" value="1"/>
</dbReference>
<evidence type="ECO:0000313" key="4">
    <source>
        <dbReference type="Proteomes" id="UP001151760"/>
    </source>
</evidence>
<dbReference type="InterPro" id="IPR043128">
    <property type="entry name" value="Rev_trsase/Diguanyl_cyclase"/>
</dbReference>
<dbReference type="Gene3D" id="3.10.10.10">
    <property type="entry name" value="HIV Type 1 Reverse Transcriptase, subunit A, domain 1"/>
    <property type="match status" value="1"/>
</dbReference>
<organism evidence="3 4">
    <name type="scientific">Tanacetum coccineum</name>
    <dbReference type="NCBI Taxonomy" id="301880"/>
    <lineage>
        <taxon>Eukaryota</taxon>
        <taxon>Viridiplantae</taxon>
        <taxon>Streptophyta</taxon>
        <taxon>Embryophyta</taxon>
        <taxon>Tracheophyta</taxon>
        <taxon>Spermatophyta</taxon>
        <taxon>Magnoliopsida</taxon>
        <taxon>eudicotyledons</taxon>
        <taxon>Gunneridae</taxon>
        <taxon>Pentapetalae</taxon>
        <taxon>asterids</taxon>
        <taxon>campanulids</taxon>
        <taxon>Asterales</taxon>
        <taxon>Asteraceae</taxon>
        <taxon>Asteroideae</taxon>
        <taxon>Anthemideae</taxon>
        <taxon>Anthemidinae</taxon>
        <taxon>Tanacetum</taxon>
    </lineage>
</organism>
<dbReference type="SUPFAM" id="SSF56672">
    <property type="entry name" value="DNA/RNA polymerases"/>
    <property type="match status" value="1"/>
</dbReference>
<accession>A0ABQ5FPM1</accession>
<name>A0ABQ5FPM1_9ASTR</name>
<protein>
    <recommendedName>
        <fullName evidence="2">Reverse transcriptase domain-containing protein</fullName>
    </recommendedName>
</protein>
<dbReference type="Proteomes" id="UP001151760">
    <property type="component" value="Unassembled WGS sequence"/>
</dbReference>